<protein>
    <submittedName>
        <fullName evidence="2">Uncharacterized protein</fullName>
    </submittedName>
</protein>
<accession>A0A9P0TCI5</accession>
<organism evidence="2 3">
    <name type="scientific">Pieris brassicae</name>
    <name type="common">White butterfly</name>
    <name type="synonym">Large white butterfly</name>
    <dbReference type="NCBI Taxonomy" id="7116"/>
    <lineage>
        <taxon>Eukaryota</taxon>
        <taxon>Metazoa</taxon>
        <taxon>Ecdysozoa</taxon>
        <taxon>Arthropoda</taxon>
        <taxon>Hexapoda</taxon>
        <taxon>Insecta</taxon>
        <taxon>Pterygota</taxon>
        <taxon>Neoptera</taxon>
        <taxon>Endopterygota</taxon>
        <taxon>Lepidoptera</taxon>
        <taxon>Glossata</taxon>
        <taxon>Ditrysia</taxon>
        <taxon>Papilionoidea</taxon>
        <taxon>Pieridae</taxon>
        <taxon>Pierinae</taxon>
        <taxon>Pieris</taxon>
    </lineage>
</organism>
<keyword evidence="3" id="KW-1185">Reference proteome</keyword>
<gene>
    <name evidence="2" type="ORF">PIBRA_LOCUS6367</name>
</gene>
<evidence type="ECO:0000313" key="2">
    <source>
        <dbReference type="EMBL" id="CAH4029632.1"/>
    </source>
</evidence>
<dbReference type="AlphaFoldDB" id="A0A9P0TCI5"/>
<name>A0A9P0TCI5_PIEBR</name>
<reference evidence="2" key="1">
    <citation type="submission" date="2022-05" db="EMBL/GenBank/DDBJ databases">
        <authorList>
            <person name="Okamura Y."/>
        </authorList>
    </citation>
    <scope>NUCLEOTIDE SEQUENCE</scope>
</reference>
<proteinExistence type="predicted"/>
<evidence type="ECO:0000256" key="1">
    <source>
        <dbReference type="SAM" id="MobiDB-lite"/>
    </source>
</evidence>
<dbReference type="Proteomes" id="UP001152562">
    <property type="component" value="Unassembled WGS sequence"/>
</dbReference>
<dbReference type="EMBL" id="CALOZG010000009">
    <property type="protein sequence ID" value="CAH4029632.1"/>
    <property type="molecule type" value="Genomic_DNA"/>
</dbReference>
<feature type="region of interest" description="Disordered" evidence="1">
    <location>
        <begin position="42"/>
        <end position="64"/>
    </location>
</feature>
<evidence type="ECO:0000313" key="3">
    <source>
        <dbReference type="Proteomes" id="UP001152562"/>
    </source>
</evidence>
<sequence length="76" mass="7954">MPGSETLKVKRMTFALCVGEGTDLGMGRGGQRWAGRARLGLRAGDAPTPSQVHGRCASPADMRSTPGQYPIAILAN</sequence>
<comment type="caution">
    <text evidence="2">The sequence shown here is derived from an EMBL/GenBank/DDBJ whole genome shotgun (WGS) entry which is preliminary data.</text>
</comment>